<evidence type="ECO:0000313" key="3">
    <source>
        <dbReference type="EMBL" id="RAR61525.1"/>
    </source>
</evidence>
<accession>A0A328XRK8</accession>
<protein>
    <submittedName>
        <fullName evidence="3">CP4-57 regulatory protein AlpA</fullName>
    </submittedName>
</protein>
<evidence type="ECO:0000313" key="4">
    <source>
        <dbReference type="Proteomes" id="UP000249700"/>
    </source>
</evidence>
<comment type="caution">
    <text evidence="3">The sequence shown here is derived from an EMBL/GenBank/DDBJ whole genome shotgun (WGS) entry which is preliminary data.</text>
</comment>
<dbReference type="RefSeq" id="WP_112054869.1">
    <property type="nucleotide sequence ID" value="NZ_QLSX01000005.1"/>
</dbReference>
<dbReference type="OrthoDB" id="5297660at2"/>
<feature type="region of interest" description="Disordered" evidence="1">
    <location>
        <begin position="1"/>
        <end position="20"/>
    </location>
</feature>
<dbReference type="Gene3D" id="1.10.238.160">
    <property type="match status" value="1"/>
</dbReference>
<evidence type="ECO:0000259" key="2">
    <source>
        <dbReference type="Pfam" id="PF12728"/>
    </source>
</evidence>
<dbReference type="InterPro" id="IPR041657">
    <property type="entry name" value="HTH_17"/>
</dbReference>
<dbReference type="Proteomes" id="UP000249700">
    <property type="component" value="Unassembled WGS sequence"/>
</dbReference>
<dbReference type="Pfam" id="PF12728">
    <property type="entry name" value="HTH_17"/>
    <property type="match status" value="1"/>
</dbReference>
<dbReference type="EMBL" id="QLSX01000005">
    <property type="protein sequence ID" value="RAR61525.1"/>
    <property type="molecule type" value="Genomic_DNA"/>
</dbReference>
<proteinExistence type="predicted"/>
<dbReference type="AlphaFoldDB" id="A0A328XRK8"/>
<name>A0A328XRK8_9GAMM</name>
<reference evidence="3 4" key="1">
    <citation type="submission" date="2018-06" db="EMBL/GenBank/DDBJ databases">
        <title>Comparative analysis of microorganisms from saline springs in Andes Mountain Range, Colombia.</title>
        <authorList>
            <person name="Rubin E."/>
        </authorList>
    </citation>
    <scope>NUCLEOTIDE SEQUENCE [LARGE SCALE GENOMIC DNA]</scope>
    <source>
        <strain evidence="3 4">USBA-857</strain>
    </source>
</reference>
<dbReference type="SUPFAM" id="SSF46955">
    <property type="entry name" value="Putative DNA-binding domain"/>
    <property type="match status" value="1"/>
</dbReference>
<evidence type="ECO:0000256" key="1">
    <source>
        <dbReference type="SAM" id="MobiDB-lite"/>
    </source>
</evidence>
<sequence length="71" mass="7975">MTTQTAPKREVPPIHPSATHASDLQLAARYGVGRATIWRWAQNGRIPQPVKLSPGCTRWRLADLEEWEAAQ</sequence>
<dbReference type="InterPro" id="IPR009061">
    <property type="entry name" value="DNA-bd_dom_put_sf"/>
</dbReference>
<gene>
    <name evidence="3" type="ORF">BCL93_105126</name>
</gene>
<organism evidence="3 4">
    <name type="scientific">Onishia taeanensis</name>
    <dbReference type="NCBI Taxonomy" id="284577"/>
    <lineage>
        <taxon>Bacteria</taxon>
        <taxon>Pseudomonadati</taxon>
        <taxon>Pseudomonadota</taxon>
        <taxon>Gammaproteobacteria</taxon>
        <taxon>Oceanospirillales</taxon>
        <taxon>Halomonadaceae</taxon>
        <taxon>Onishia</taxon>
    </lineage>
</organism>
<feature type="domain" description="Helix-turn-helix" evidence="2">
    <location>
        <begin position="25"/>
        <end position="69"/>
    </location>
</feature>